<sequence length="716" mass="83237">MEIVKIRVKNYRALKDFSMDWQKTLSLIIGKNNCGKTSLISIMQTFFSEGKGPGIRYDDFNLEFKLRLTDCIACKKSEWDNTDIQGIELFLYIEYNESDNIANISPLLMDLDPDNHMVVLKIEYVLNDINQLKMDYDKYFEKLSSGKKNARNKQQLFERFMRDKSKNYFKTVYKAIKYDYTIHECNPDIFTILDKNILHLSRIVSIKSIGAKRETDNKENDTSLSSLSNQYYERVKGEAGDPVLEEFEAQLLKTDHELTGLYSKVFEEIVGKVKRFGGTKENETIIQINSTLGRQELIKDNTVMTYKSGDQELPESYNGLGYLNLISIIIQIETIMAEFRCDSDKEKMPADINILFIEEPEAHTHPQLQYIFIKNIKELLREGKKCKDGSDIVVQTLITTHSSHIVAECDFDDIKYFCRVSPYAVISKNLCSLEAEYKDETDPNNKRYKFLKQYLTLNYAEVFFADKVILYEGDTERILLPAMMRKIDQEEEASGMPLLSQNISIIAAGANSQLFSPLLAFLDIKTLIITDIDAVKKKEIKGKGTYYVACEVEKGEKTSNHALNYYFKEALENWGRNDLTFFKKQNARQKVLSYIQKNWQQNEDGKLMIAYQTKEENGKEYYPRSFEDAFFCCNRQFIIDNISNFHCLKNKKYFDEKDESGIYQYSPYELAEKCVKSKPAFPMEVLLNSESDGKCDYSNWKIPSYIKEGLLWLKQD</sequence>
<dbReference type="EMBL" id="AAXB02000026">
    <property type="protein sequence ID" value="EDM61724.1"/>
    <property type="molecule type" value="Genomic_DNA"/>
</dbReference>
<evidence type="ECO:0000259" key="1">
    <source>
        <dbReference type="Pfam" id="PF13175"/>
    </source>
</evidence>
<dbReference type="Proteomes" id="UP000004016">
    <property type="component" value="Unassembled WGS sequence"/>
</dbReference>
<dbReference type="InterPro" id="IPR041685">
    <property type="entry name" value="AAA_GajA/Old/RecF-like"/>
</dbReference>
<dbReference type="eggNOG" id="COG3593">
    <property type="taxonomic scope" value="Bacteria"/>
</dbReference>
<evidence type="ECO:0000259" key="2">
    <source>
        <dbReference type="Pfam" id="PF20469"/>
    </source>
</evidence>
<dbReference type="GeneID" id="93135735"/>
<dbReference type="AlphaFoldDB" id="A6BKR5"/>
<dbReference type="InterPro" id="IPR034139">
    <property type="entry name" value="TOPRIM_OLD"/>
</dbReference>
<dbReference type="CDD" id="cd01026">
    <property type="entry name" value="TOPRIM_OLD"/>
    <property type="match status" value="1"/>
</dbReference>
<protein>
    <submittedName>
        <fullName evidence="3">Uncharacterized protein</fullName>
    </submittedName>
</protein>
<evidence type="ECO:0000313" key="3">
    <source>
        <dbReference type="EMBL" id="EDM61724.1"/>
    </source>
</evidence>
<dbReference type="Pfam" id="PF20469">
    <property type="entry name" value="OLD-like_TOPRIM"/>
    <property type="match status" value="1"/>
</dbReference>
<dbReference type="InterPro" id="IPR051396">
    <property type="entry name" value="Bact_Antivir_Def_Nuclease"/>
</dbReference>
<dbReference type="HOGENOM" id="CLU_023912_1_0_9"/>
<accession>A6BKR5</accession>
<dbReference type="PANTHER" id="PTHR43581:SF4">
    <property type="entry name" value="ATP_GTP PHOSPHATASE"/>
    <property type="match status" value="1"/>
</dbReference>
<name>A6BKR5_9FIRM</name>
<dbReference type="InterPro" id="IPR027417">
    <property type="entry name" value="P-loop_NTPase"/>
</dbReference>
<proteinExistence type="predicted"/>
<feature type="domain" description="Endonuclease GajA/Old nuclease/RecF-like AAA" evidence="1">
    <location>
        <begin position="1"/>
        <end position="406"/>
    </location>
</feature>
<gene>
    <name evidence="3" type="ORF">DORLON_02921</name>
</gene>
<reference evidence="3 4" key="2">
    <citation type="submission" date="2007-04" db="EMBL/GenBank/DDBJ databases">
        <title>Draft genome sequence of Dorea longicatena (DSM 13814).</title>
        <authorList>
            <person name="Sudarsanam P."/>
            <person name="Ley R."/>
            <person name="Guruge J."/>
            <person name="Turnbaugh P.J."/>
            <person name="Mahowald M."/>
            <person name="Liep D."/>
            <person name="Gordon J."/>
        </authorList>
    </citation>
    <scope>NUCLEOTIDE SEQUENCE [LARGE SCALE GENOMIC DNA]</scope>
    <source>
        <strain evidence="3 4">DSM 13814</strain>
    </source>
</reference>
<reference evidence="3 4" key="1">
    <citation type="submission" date="2007-03" db="EMBL/GenBank/DDBJ databases">
        <authorList>
            <person name="Fulton L."/>
            <person name="Clifton S."/>
            <person name="Fulton B."/>
            <person name="Xu J."/>
            <person name="Minx P."/>
            <person name="Pepin K.H."/>
            <person name="Johnson M."/>
            <person name="Thiruvilangam P."/>
            <person name="Bhonagiri V."/>
            <person name="Nash W.E."/>
            <person name="Mardis E.R."/>
            <person name="Wilson R.K."/>
        </authorList>
    </citation>
    <scope>NUCLEOTIDE SEQUENCE [LARGE SCALE GENOMIC DNA]</scope>
    <source>
        <strain evidence="3 4">DSM 13814</strain>
    </source>
</reference>
<dbReference type="RefSeq" id="WP_006427457.1">
    <property type="nucleotide sequence ID" value="NZ_DS264400.1"/>
</dbReference>
<comment type="caution">
    <text evidence="3">The sequence shown here is derived from an EMBL/GenBank/DDBJ whole genome shotgun (WGS) entry which is preliminary data.</text>
</comment>
<dbReference type="Pfam" id="PF13175">
    <property type="entry name" value="AAA_15"/>
    <property type="match status" value="1"/>
</dbReference>
<dbReference type="SUPFAM" id="SSF52540">
    <property type="entry name" value="P-loop containing nucleoside triphosphate hydrolases"/>
    <property type="match status" value="1"/>
</dbReference>
<feature type="domain" description="OLD protein-like TOPRIM" evidence="2">
    <location>
        <begin position="463"/>
        <end position="533"/>
    </location>
</feature>
<dbReference type="Gene3D" id="3.40.50.300">
    <property type="entry name" value="P-loop containing nucleotide triphosphate hydrolases"/>
    <property type="match status" value="2"/>
</dbReference>
<organism evidence="3 4">
    <name type="scientific">Dorea longicatena DSM 13814</name>
    <dbReference type="NCBI Taxonomy" id="411462"/>
    <lineage>
        <taxon>Bacteria</taxon>
        <taxon>Bacillati</taxon>
        <taxon>Bacillota</taxon>
        <taxon>Clostridia</taxon>
        <taxon>Lachnospirales</taxon>
        <taxon>Lachnospiraceae</taxon>
        <taxon>Dorea</taxon>
    </lineage>
</organism>
<dbReference type="PANTHER" id="PTHR43581">
    <property type="entry name" value="ATP/GTP PHOSPHATASE"/>
    <property type="match status" value="1"/>
</dbReference>
<evidence type="ECO:0000313" key="4">
    <source>
        <dbReference type="Proteomes" id="UP000004016"/>
    </source>
</evidence>